<feature type="domain" description="Calcineurin-like phosphoesterase" evidence="2">
    <location>
        <begin position="217"/>
        <end position="387"/>
    </location>
</feature>
<keyword evidence="1" id="KW-0472">Membrane</keyword>
<dbReference type="InterPro" id="IPR029052">
    <property type="entry name" value="Metallo-depent_PP-like"/>
</dbReference>
<dbReference type="SUPFAM" id="SSF56300">
    <property type="entry name" value="Metallo-dependent phosphatases"/>
    <property type="match status" value="1"/>
</dbReference>
<dbReference type="Proteomes" id="UP000887540">
    <property type="component" value="Unplaced"/>
</dbReference>
<dbReference type="GO" id="GO:0016787">
    <property type="term" value="F:hydrolase activity"/>
    <property type="evidence" value="ECO:0007669"/>
    <property type="project" value="InterPro"/>
</dbReference>
<proteinExistence type="predicted"/>
<keyword evidence="3" id="KW-1185">Reference proteome</keyword>
<dbReference type="CDD" id="cd07385">
    <property type="entry name" value="MPP_YkuE_C"/>
    <property type="match status" value="1"/>
</dbReference>
<organism evidence="3 4">
    <name type="scientific">Acrobeloides nanus</name>
    <dbReference type="NCBI Taxonomy" id="290746"/>
    <lineage>
        <taxon>Eukaryota</taxon>
        <taxon>Metazoa</taxon>
        <taxon>Ecdysozoa</taxon>
        <taxon>Nematoda</taxon>
        <taxon>Chromadorea</taxon>
        <taxon>Rhabditida</taxon>
        <taxon>Tylenchina</taxon>
        <taxon>Cephalobomorpha</taxon>
        <taxon>Cephaloboidea</taxon>
        <taxon>Cephalobidae</taxon>
        <taxon>Acrobeloides</taxon>
    </lineage>
</organism>
<evidence type="ECO:0000259" key="2">
    <source>
        <dbReference type="Pfam" id="PF00149"/>
    </source>
</evidence>
<dbReference type="PANTHER" id="PTHR31302">
    <property type="entry name" value="TRANSMEMBRANE PROTEIN WITH METALLOPHOSPHOESTERASE DOMAIN-RELATED"/>
    <property type="match status" value="1"/>
</dbReference>
<feature type="transmembrane region" description="Helical" evidence="1">
    <location>
        <begin position="37"/>
        <end position="58"/>
    </location>
</feature>
<dbReference type="PANTHER" id="PTHR31302:SF30">
    <property type="entry name" value="CALCINEURIN-LIKE PHOSPHOESTERASE DOMAIN-CONTAINING PROTEIN"/>
    <property type="match status" value="1"/>
</dbReference>
<name>A0A914CFN2_9BILA</name>
<evidence type="ECO:0000256" key="1">
    <source>
        <dbReference type="SAM" id="Phobius"/>
    </source>
</evidence>
<accession>A0A914CFN2</accession>
<feature type="transmembrane region" description="Helical" evidence="1">
    <location>
        <begin position="173"/>
        <end position="193"/>
    </location>
</feature>
<dbReference type="InterPro" id="IPR051158">
    <property type="entry name" value="Metallophosphoesterase_sf"/>
</dbReference>
<dbReference type="WBParaSite" id="ACRNAN_scaffold1038.g25609.t1">
    <property type="protein sequence ID" value="ACRNAN_scaffold1038.g25609.t1"/>
    <property type="gene ID" value="ACRNAN_scaffold1038.g25609"/>
</dbReference>
<dbReference type="InterPro" id="IPR004843">
    <property type="entry name" value="Calcineurin-like_PHP"/>
</dbReference>
<feature type="transmembrane region" description="Helical" evidence="1">
    <location>
        <begin position="117"/>
        <end position="135"/>
    </location>
</feature>
<evidence type="ECO:0000313" key="4">
    <source>
        <dbReference type="WBParaSite" id="ACRNAN_scaffold1038.g25609.t1"/>
    </source>
</evidence>
<sequence length="445" mass="50340">MGDSTQNSLTHHPVSGITHITYHPWVNHPQSSTSGVAIFWCAFILGPHAIGYFGSFYVNKATGYEIGNRRRLIAVLKLEWVSFLLSFLVYAHLFSIFQPPYTIFNVNGKNEHLKRRLRRAFVILMFLSNVVYLFYFTDVPWILFEFCALLQGIWLHLVFFSMLFICLNYFISIMNVFITLICTLLLCLIQWYASDKIVIKELTIPLRGIPIGSPPLKLAVISDLHGGGAVYREEIAKVVDKTNTLNADAVLLIGDAVDAPRSSIESRMEPLKYLRSRLGTFFVTGNHEYYYGSEQEWIDLFKSYGMKILQNQIASLDGVCLVGLNDISSENSGIPNHNMNVSAVSECRSNSSIVVMAHNPAAANKIIQYGNNHSLLIELILSGHTHAAQYYILVPYVMLFLPYWHGQYTVNYNTTVFVSAGTLYQAAPMKMWGMSEIWLLTLTSL</sequence>
<dbReference type="AlphaFoldDB" id="A0A914CFN2"/>
<protein>
    <submittedName>
        <fullName evidence="4">Calcineurin-like phosphoesterase domain-containing protein</fullName>
    </submittedName>
</protein>
<feature type="transmembrane region" description="Helical" evidence="1">
    <location>
        <begin position="141"/>
        <end position="166"/>
    </location>
</feature>
<feature type="transmembrane region" description="Helical" evidence="1">
    <location>
        <begin position="78"/>
        <end position="97"/>
    </location>
</feature>
<evidence type="ECO:0000313" key="3">
    <source>
        <dbReference type="Proteomes" id="UP000887540"/>
    </source>
</evidence>
<dbReference type="Pfam" id="PF00149">
    <property type="entry name" value="Metallophos"/>
    <property type="match status" value="1"/>
</dbReference>
<keyword evidence="1" id="KW-1133">Transmembrane helix</keyword>
<keyword evidence="1" id="KW-0812">Transmembrane</keyword>
<reference evidence="4" key="1">
    <citation type="submission" date="2022-11" db="UniProtKB">
        <authorList>
            <consortium name="WormBaseParasite"/>
        </authorList>
    </citation>
    <scope>IDENTIFICATION</scope>
</reference>
<dbReference type="Gene3D" id="3.60.21.10">
    <property type="match status" value="1"/>
</dbReference>